<dbReference type="SMART" id="SM00717">
    <property type="entry name" value="SANT"/>
    <property type="match status" value="2"/>
</dbReference>
<feature type="domain" description="Myb-like" evidence="7">
    <location>
        <begin position="60"/>
        <end position="110"/>
    </location>
</feature>
<dbReference type="GO" id="GO:0005634">
    <property type="term" value="C:nucleus"/>
    <property type="evidence" value="ECO:0007669"/>
    <property type="project" value="UniProtKB-SubCell"/>
</dbReference>
<evidence type="ECO:0000256" key="4">
    <source>
        <dbReference type="ARBA" id="ARBA00023125"/>
    </source>
</evidence>
<dbReference type="FunFam" id="1.10.10.60:FF:000001">
    <property type="entry name" value="MYB-related transcription factor"/>
    <property type="match status" value="1"/>
</dbReference>
<organism evidence="9 10">
    <name type="scientific">Morus notabilis</name>
    <dbReference type="NCBI Taxonomy" id="981085"/>
    <lineage>
        <taxon>Eukaryota</taxon>
        <taxon>Viridiplantae</taxon>
        <taxon>Streptophyta</taxon>
        <taxon>Embryophyta</taxon>
        <taxon>Tracheophyta</taxon>
        <taxon>Spermatophyta</taxon>
        <taxon>Magnoliopsida</taxon>
        <taxon>eudicotyledons</taxon>
        <taxon>Gunneridae</taxon>
        <taxon>Pentapetalae</taxon>
        <taxon>rosids</taxon>
        <taxon>fabids</taxon>
        <taxon>Rosales</taxon>
        <taxon>Moraceae</taxon>
        <taxon>Moreae</taxon>
        <taxon>Morus</taxon>
    </lineage>
</organism>
<feature type="domain" description="HTH myb-type" evidence="8">
    <location>
        <begin position="60"/>
        <end position="114"/>
    </location>
</feature>
<comment type="subcellular location">
    <subcellularLocation>
        <location evidence="1">Nucleus</location>
    </subcellularLocation>
</comment>
<dbReference type="PROSITE" id="PS50090">
    <property type="entry name" value="MYB_LIKE"/>
    <property type="match status" value="2"/>
</dbReference>
<dbReference type="InterPro" id="IPR001005">
    <property type="entry name" value="SANT/Myb"/>
</dbReference>
<dbReference type="eggNOG" id="KOG0048">
    <property type="taxonomic scope" value="Eukaryota"/>
</dbReference>
<keyword evidence="6" id="KW-0539">Nucleus</keyword>
<dbReference type="STRING" id="981085.W9RKU0"/>
<reference evidence="10" key="1">
    <citation type="submission" date="2013-01" db="EMBL/GenBank/DDBJ databases">
        <title>Draft Genome Sequence of a Mulberry Tree, Morus notabilis C.K. Schneid.</title>
        <authorList>
            <person name="He N."/>
            <person name="Zhao S."/>
        </authorList>
    </citation>
    <scope>NUCLEOTIDE SEQUENCE</scope>
</reference>
<evidence type="ECO:0000256" key="5">
    <source>
        <dbReference type="ARBA" id="ARBA00023163"/>
    </source>
</evidence>
<dbReference type="InterPro" id="IPR015495">
    <property type="entry name" value="Myb_TF_plants"/>
</dbReference>
<evidence type="ECO:0000259" key="7">
    <source>
        <dbReference type="PROSITE" id="PS50090"/>
    </source>
</evidence>
<dbReference type="KEGG" id="mnt:21410381"/>
<gene>
    <name evidence="9" type="ORF">L484_027773</name>
</gene>
<feature type="domain" description="HTH myb-type" evidence="8">
    <location>
        <begin position="7"/>
        <end position="59"/>
    </location>
</feature>
<dbReference type="Gene3D" id="1.10.10.60">
    <property type="entry name" value="Homeodomain-like"/>
    <property type="match status" value="2"/>
</dbReference>
<dbReference type="PANTHER" id="PTHR47999">
    <property type="entry name" value="TRANSCRIPTION FACTOR MYB8-RELATED-RELATED"/>
    <property type="match status" value="1"/>
</dbReference>
<evidence type="ECO:0000256" key="6">
    <source>
        <dbReference type="ARBA" id="ARBA00023242"/>
    </source>
</evidence>
<feature type="domain" description="Myb-like" evidence="7">
    <location>
        <begin position="7"/>
        <end position="59"/>
    </location>
</feature>
<dbReference type="PROSITE" id="PS51294">
    <property type="entry name" value="HTH_MYB"/>
    <property type="match status" value="2"/>
</dbReference>
<accession>W9RKU0</accession>
<dbReference type="EMBL" id="KE344869">
    <property type="protein sequence ID" value="EXB82595.1"/>
    <property type="molecule type" value="Genomic_DNA"/>
</dbReference>
<evidence type="ECO:0000313" key="9">
    <source>
        <dbReference type="EMBL" id="EXB82595.1"/>
    </source>
</evidence>
<keyword evidence="2" id="KW-0677">Repeat</keyword>
<protein>
    <submittedName>
        <fullName evidence="9">Transcription factor WER</fullName>
    </submittedName>
</protein>
<dbReference type="AlphaFoldDB" id="W9RKU0"/>
<dbReference type="OrthoDB" id="2143914at2759"/>
<dbReference type="FunFam" id="1.10.10.60:FF:000353">
    <property type="entry name" value="Transcription factor WER"/>
    <property type="match status" value="1"/>
</dbReference>
<dbReference type="GO" id="GO:0003677">
    <property type="term" value="F:DNA binding"/>
    <property type="evidence" value="ECO:0007669"/>
    <property type="project" value="UniProtKB-KW"/>
</dbReference>
<dbReference type="PANTHER" id="PTHR47999:SF59">
    <property type="entry name" value="TRANSCRIPTION FACTOR WER-LIKE"/>
    <property type="match status" value="1"/>
</dbReference>
<evidence type="ECO:0000313" key="10">
    <source>
        <dbReference type="Proteomes" id="UP000030645"/>
    </source>
</evidence>
<dbReference type="InterPro" id="IPR017930">
    <property type="entry name" value="Myb_dom"/>
</dbReference>
<evidence type="ECO:0000259" key="8">
    <source>
        <dbReference type="PROSITE" id="PS51294"/>
    </source>
</evidence>
<keyword evidence="4" id="KW-0238">DNA-binding</keyword>
<dbReference type="InterPro" id="IPR009057">
    <property type="entry name" value="Homeodomain-like_sf"/>
</dbReference>
<dbReference type="GO" id="GO:0030154">
    <property type="term" value="P:cell differentiation"/>
    <property type="evidence" value="ECO:0007669"/>
    <property type="project" value="UniProtKB-ARBA"/>
</dbReference>
<name>W9RKU0_9ROSA</name>
<evidence type="ECO:0000256" key="1">
    <source>
        <dbReference type="ARBA" id="ARBA00004123"/>
    </source>
</evidence>
<dbReference type="GO" id="GO:0090558">
    <property type="term" value="P:plant epidermis development"/>
    <property type="evidence" value="ECO:0007669"/>
    <property type="project" value="UniProtKB-ARBA"/>
</dbReference>
<dbReference type="Proteomes" id="UP000030645">
    <property type="component" value="Unassembled WGS sequence"/>
</dbReference>
<proteinExistence type="predicted"/>
<evidence type="ECO:0000256" key="3">
    <source>
        <dbReference type="ARBA" id="ARBA00023015"/>
    </source>
</evidence>
<dbReference type="CDD" id="cd00167">
    <property type="entry name" value="SANT"/>
    <property type="match status" value="2"/>
</dbReference>
<keyword evidence="5" id="KW-0804">Transcription</keyword>
<dbReference type="GO" id="GO:0048731">
    <property type="term" value="P:system development"/>
    <property type="evidence" value="ECO:0007669"/>
    <property type="project" value="UniProtKB-ARBA"/>
</dbReference>
<dbReference type="SUPFAM" id="SSF46689">
    <property type="entry name" value="Homeodomain-like"/>
    <property type="match status" value="1"/>
</dbReference>
<evidence type="ECO:0000256" key="2">
    <source>
        <dbReference type="ARBA" id="ARBA00022737"/>
    </source>
</evidence>
<keyword evidence="3" id="KW-0805">Transcription regulation</keyword>
<dbReference type="Pfam" id="PF00249">
    <property type="entry name" value="Myb_DNA-binding"/>
    <property type="match status" value="2"/>
</dbReference>
<keyword evidence="10" id="KW-1185">Reference proteome</keyword>
<sequence length="240" mass="27321">MGAAEEKKQYKKGLWTAEEDRVLLEHIRVRGVGQWNCISKLTGLKRCGKSCRLRWLNYLSPSVKRGSFSEEEEDLIIRLHKLLGNRWSLIAGRVPGRTDNQVKNHWNTHLSKKLGLRKQSKLAHHVKYSSSKLPKNANINTTINSNVKCDYQLSNYNISGVAKTMQDQNKPKLDIANEESYQASSSEKPQESPCNNKINSLELSPLMICSDLSDIILSNQGFVEFLDGYPGLYHHMCQSF</sequence>